<dbReference type="Gene3D" id="3.40.190.10">
    <property type="entry name" value="Periplasmic binding protein-like II"/>
    <property type="match status" value="2"/>
</dbReference>
<comment type="subcellular location">
    <subcellularLocation>
        <location evidence="1">Periplasm</location>
    </subcellularLocation>
</comment>
<dbReference type="PROSITE" id="PS51257">
    <property type="entry name" value="PROKAR_LIPOPROTEIN"/>
    <property type="match status" value="1"/>
</dbReference>
<evidence type="ECO:0000259" key="5">
    <source>
        <dbReference type="SMART" id="SM00062"/>
    </source>
</evidence>
<evidence type="ECO:0000256" key="4">
    <source>
        <dbReference type="SAM" id="SignalP"/>
    </source>
</evidence>
<feature type="domain" description="Solute-binding protein family 3/N-terminal" evidence="5">
    <location>
        <begin position="41"/>
        <end position="256"/>
    </location>
</feature>
<dbReference type="SUPFAM" id="SSF53850">
    <property type="entry name" value="Periplasmic binding protein-like II"/>
    <property type="match status" value="1"/>
</dbReference>
<evidence type="ECO:0000313" key="7">
    <source>
        <dbReference type="Proteomes" id="UP000070174"/>
    </source>
</evidence>
<comment type="similarity">
    <text evidence="2">Belongs to the bacterial solute-binding protein SsuA/TauA family.</text>
</comment>
<feature type="chain" id="PRO_5038791838" evidence="4">
    <location>
        <begin position="19"/>
        <end position="320"/>
    </location>
</feature>
<comment type="caution">
    <text evidence="6">The sequence shown here is derived from an EMBL/GenBank/DDBJ whole genome shotgun (WGS) entry which is preliminary data.</text>
</comment>
<evidence type="ECO:0000256" key="3">
    <source>
        <dbReference type="ARBA" id="ARBA00022729"/>
    </source>
</evidence>
<dbReference type="AlphaFoldDB" id="A0A133PSU5"/>
<sequence length="320" mass="34917">MKKLAKIGLVLMSLLLLAGCGKSDNKKEEDKGDKLSLNELNITYVTSPLNVPSIVEKEMGIFEKAMPGVKVNYKEITSGADQTQALASGDVDVLYALGGSSAILAKANGVDLKVLNMYSRAPEAFGLYSKDASLTSPESLRGKKIAGPTGTNLHELLVAYLKQANMSIDDVEYLNMSIPDAAAALESGAIDVAMLGGPAGYKAVKSGKHEVTNGKGLIDAIICVATSEKFYNEHKDVIDKLMEGQKEIADYMANNEKETRDLVMKTLSIDEEAYDTMYKMYDFSTEVTDKDKEGFERTKNFMLDTKMIDKDIDINSLFIK</sequence>
<dbReference type="RefSeq" id="WP_060799287.1">
    <property type="nucleotide sequence ID" value="NZ_KQ957084.1"/>
</dbReference>
<organism evidence="6">
    <name type="scientific">Peptoniphilus harei</name>
    <dbReference type="NCBI Taxonomy" id="54005"/>
    <lineage>
        <taxon>Bacteria</taxon>
        <taxon>Bacillati</taxon>
        <taxon>Bacillota</taxon>
        <taxon>Tissierellia</taxon>
        <taxon>Tissierellales</taxon>
        <taxon>Peptoniphilaceae</taxon>
        <taxon>Peptoniphilus</taxon>
    </lineage>
</organism>
<dbReference type="InterPro" id="IPR015168">
    <property type="entry name" value="SsuA/THI5"/>
</dbReference>
<dbReference type="EMBL" id="LRQE01000001">
    <property type="protein sequence ID" value="KXA31879.1"/>
    <property type="molecule type" value="Genomic_DNA"/>
</dbReference>
<dbReference type="InterPro" id="IPR001638">
    <property type="entry name" value="Solute-binding_3/MltF_N"/>
</dbReference>
<dbReference type="PATRIC" id="fig|54005.3.peg.8"/>
<gene>
    <name evidence="6" type="ORF">HMPREF3229_00008</name>
</gene>
<dbReference type="GO" id="GO:0042597">
    <property type="term" value="C:periplasmic space"/>
    <property type="evidence" value="ECO:0007669"/>
    <property type="project" value="UniProtKB-SubCell"/>
</dbReference>
<dbReference type="Pfam" id="PF09084">
    <property type="entry name" value="NMT1"/>
    <property type="match status" value="1"/>
</dbReference>
<proteinExistence type="inferred from homology"/>
<dbReference type="SMART" id="SM00062">
    <property type="entry name" value="PBPb"/>
    <property type="match status" value="1"/>
</dbReference>
<evidence type="ECO:0000256" key="1">
    <source>
        <dbReference type="ARBA" id="ARBA00004418"/>
    </source>
</evidence>
<dbReference type="PANTHER" id="PTHR30024:SF47">
    <property type="entry name" value="TAURINE-BINDING PERIPLASMIC PROTEIN"/>
    <property type="match status" value="1"/>
</dbReference>
<dbReference type="CDD" id="cd01008">
    <property type="entry name" value="PBP2_NrtA_SsuA_CpmA_like"/>
    <property type="match status" value="1"/>
</dbReference>
<evidence type="ECO:0000256" key="2">
    <source>
        <dbReference type="ARBA" id="ARBA00010742"/>
    </source>
</evidence>
<evidence type="ECO:0000313" key="6">
    <source>
        <dbReference type="EMBL" id="KXA31879.1"/>
    </source>
</evidence>
<accession>A0A133PSU5</accession>
<feature type="signal peptide" evidence="4">
    <location>
        <begin position="1"/>
        <end position="18"/>
    </location>
</feature>
<dbReference type="PANTHER" id="PTHR30024">
    <property type="entry name" value="ALIPHATIC SULFONATES-BINDING PROTEIN-RELATED"/>
    <property type="match status" value="1"/>
</dbReference>
<protein>
    <submittedName>
        <fullName evidence="6">NMT1/THI5-like protein</fullName>
    </submittedName>
</protein>
<name>A0A133PSU5_9FIRM</name>
<dbReference type="Proteomes" id="UP000070174">
    <property type="component" value="Unassembled WGS sequence"/>
</dbReference>
<keyword evidence="3 4" id="KW-0732">Signal</keyword>
<reference evidence="6 7" key="1">
    <citation type="submission" date="2016-01" db="EMBL/GenBank/DDBJ databases">
        <authorList>
            <person name="Oliw E.H."/>
        </authorList>
    </citation>
    <scope>NUCLEOTIDE SEQUENCE [LARGE SCALE GENOMIC DNA]</scope>
    <source>
        <strain evidence="6 7">CMW7756A</strain>
    </source>
</reference>